<keyword evidence="3 6" id="KW-0812">Transmembrane</keyword>
<feature type="region of interest" description="Disordered" evidence="7">
    <location>
        <begin position="549"/>
        <end position="620"/>
    </location>
</feature>
<evidence type="ECO:0000256" key="4">
    <source>
        <dbReference type="ARBA" id="ARBA00022989"/>
    </source>
</evidence>
<dbReference type="GO" id="GO:0005886">
    <property type="term" value="C:plasma membrane"/>
    <property type="evidence" value="ECO:0007669"/>
    <property type="project" value="TreeGrafter"/>
</dbReference>
<dbReference type="PANTHER" id="PTHR12308">
    <property type="entry name" value="ANOCTAMIN"/>
    <property type="match status" value="1"/>
</dbReference>
<feature type="region of interest" description="Disordered" evidence="7">
    <location>
        <begin position="515"/>
        <end position="535"/>
    </location>
</feature>
<dbReference type="GO" id="GO:0005254">
    <property type="term" value="F:chloride channel activity"/>
    <property type="evidence" value="ECO:0007669"/>
    <property type="project" value="TreeGrafter"/>
</dbReference>
<comment type="caution">
    <text evidence="6">Lacks conserved residue(s) required for the propagation of feature annotation.</text>
</comment>
<dbReference type="InterPro" id="IPR049452">
    <property type="entry name" value="Anoctamin_TM"/>
</dbReference>
<evidence type="ECO:0000256" key="7">
    <source>
        <dbReference type="SAM" id="MobiDB-lite"/>
    </source>
</evidence>
<gene>
    <name evidence="9" type="ORF">L9F63_000267</name>
</gene>
<organism evidence="9 10">
    <name type="scientific">Diploptera punctata</name>
    <name type="common">Pacific beetle cockroach</name>
    <dbReference type="NCBI Taxonomy" id="6984"/>
    <lineage>
        <taxon>Eukaryota</taxon>
        <taxon>Metazoa</taxon>
        <taxon>Ecdysozoa</taxon>
        <taxon>Arthropoda</taxon>
        <taxon>Hexapoda</taxon>
        <taxon>Insecta</taxon>
        <taxon>Pterygota</taxon>
        <taxon>Neoptera</taxon>
        <taxon>Polyneoptera</taxon>
        <taxon>Dictyoptera</taxon>
        <taxon>Blattodea</taxon>
        <taxon>Blaberoidea</taxon>
        <taxon>Blaberidae</taxon>
        <taxon>Diplopterinae</taxon>
        <taxon>Diploptera</taxon>
    </lineage>
</organism>
<protein>
    <recommendedName>
        <fullName evidence="6">Anoctamin</fullName>
    </recommendedName>
</protein>
<evidence type="ECO:0000256" key="2">
    <source>
        <dbReference type="ARBA" id="ARBA00009671"/>
    </source>
</evidence>
<evidence type="ECO:0000313" key="10">
    <source>
        <dbReference type="Proteomes" id="UP001233999"/>
    </source>
</evidence>
<dbReference type="Pfam" id="PF04547">
    <property type="entry name" value="Anoctamin"/>
    <property type="match status" value="1"/>
</dbReference>
<feature type="domain" description="Anoctamin transmembrane" evidence="8">
    <location>
        <begin position="19"/>
        <end position="373"/>
    </location>
</feature>
<evidence type="ECO:0000259" key="8">
    <source>
        <dbReference type="Pfam" id="PF04547"/>
    </source>
</evidence>
<evidence type="ECO:0000256" key="3">
    <source>
        <dbReference type="ARBA" id="ARBA00022692"/>
    </source>
</evidence>
<feature type="compositionally biased region" description="Polar residues" evidence="7">
    <location>
        <begin position="414"/>
        <end position="433"/>
    </location>
</feature>
<feature type="transmembrane region" description="Helical" evidence="6">
    <location>
        <begin position="41"/>
        <end position="65"/>
    </location>
</feature>
<evidence type="ECO:0000256" key="6">
    <source>
        <dbReference type="RuleBase" id="RU280814"/>
    </source>
</evidence>
<evidence type="ECO:0000256" key="1">
    <source>
        <dbReference type="ARBA" id="ARBA00004141"/>
    </source>
</evidence>
<dbReference type="InterPro" id="IPR007632">
    <property type="entry name" value="Anoctamin"/>
</dbReference>
<dbReference type="PANTHER" id="PTHR12308:SF51">
    <property type="entry name" value="ANOCTAMIN-8"/>
    <property type="match status" value="1"/>
</dbReference>
<dbReference type="Proteomes" id="UP001233999">
    <property type="component" value="Unassembled WGS sequence"/>
</dbReference>
<feature type="region of interest" description="Disordered" evidence="7">
    <location>
        <begin position="460"/>
        <end position="483"/>
    </location>
</feature>
<evidence type="ECO:0000256" key="5">
    <source>
        <dbReference type="ARBA" id="ARBA00023136"/>
    </source>
</evidence>
<accession>A0AAD8ALV6</accession>
<keyword evidence="10" id="KW-1185">Reference proteome</keyword>
<keyword evidence="5 6" id="KW-0472">Membrane</keyword>
<dbReference type="EMBL" id="JASPKZ010000012">
    <property type="protein sequence ID" value="KAJ9601524.1"/>
    <property type="molecule type" value="Genomic_DNA"/>
</dbReference>
<feature type="compositionally biased region" description="Pro residues" evidence="7">
    <location>
        <begin position="599"/>
        <end position="610"/>
    </location>
</feature>
<comment type="similarity">
    <text evidence="2 6">Belongs to the anoctamin family.</text>
</comment>
<feature type="transmembrane region" description="Helical" evidence="6">
    <location>
        <begin position="77"/>
        <end position="97"/>
    </location>
</feature>
<feature type="compositionally biased region" description="Polar residues" evidence="7">
    <location>
        <begin position="205"/>
        <end position="225"/>
    </location>
</feature>
<dbReference type="AlphaFoldDB" id="A0AAD8ALV6"/>
<reference evidence="9" key="1">
    <citation type="journal article" date="2023" name="IScience">
        <title>Live-bearing cockroach genome reveals convergent evolutionary mechanisms linked to viviparity in insects and beyond.</title>
        <authorList>
            <person name="Fouks B."/>
            <person name="Harrison M.C."/>
            <person name="Mikhailova A.A."/>
            <person name="Marchal E."/>
            <person name="English S."/>
            <person name="Carruthers M."/>
            <person name="Jennings E.C."/>
            <person name="Chiamaka E.L."/>
            <person name="Frigard R.A."/>
            <person name="Pippel M."/>
            <person name="Attardo G.M."/>
            <person name="Benoit J.B."/>
            <person name="Bornberg-Bauer E."/>
            <person name="Tobe S.S."/>
        </authorList>
    </citation>
    <scope>NUCLEOTIDE SEQUENCE</scope>
    <source>
        <strain evidence="9">Stay&amp;Tobe</strain>
    </source>
</reference>
<feature type="region of interest" description="Disordered" evidence="7">
    <location>
        <begin position="414"/>
        <end position="435"/>
    </location>
</feature>
<feature type="non-terminal residue" evidence="9">
    <location>
        <position position="708"/>
    </location>
</feature>
<feature type="transmembrane region" description="Helical" evidence="6">
    <location>
        <begin position="124"/>
        <end position="147"/>
    </location>
</feature>
<reference evidence="9" key="2">
    <citation type="submission" date="2023-05" db="EMBL/GenBank/DDBJ databases">
        <authorList>
            <person name="Fouks B."/>
        </authorList>
    </citation>
    <scope>NUCLEOTIDE SEQUENCE</scope>
    <source>
        <strain evidence="9">Stay&amp;Tobe</strain>
        <tissue evidence="9">Testes</tissue>
    </source>
</reference>
<feature type="region of interest" description="Disordered" evidence="7">
    <location>
        <begin position="202"/>
        <end position="225"/>
    </location>
</feature>
<feature type="transmembrane region" description="Helical" evidence="6">
    <location>
        <begin position="304"/>
        <end position="326"/>
    </location>
</feature>
<proteinExistence type="inferred from homology"/>
<name>A0AAD8ALV6_DIPPU</name>
<keyword evidence="4 6" id="KW-1133">Transmembrane helix</keyword>
<comment type="subcellular location">
    <subcellularLocation>
        <location evidence="1 6">Membrane</location>
        <topology evidence="1 6">Multi-pass membrane protein</topology>
    </subcellularLocation>
</comment>
<evidence type="ECO:0000313" key="9">
    <source>
        <dbReference type="EMBL" id="KAJ9601524.1"/>
    </source>
</evidence>
<feature type="compositionally biased region" description="Polar residues" evidence="7">
    <location>
        <begin position="461"/>
        <end position="471"/>
    </location>
</feature>
<feature type="transmembrane region" description="Helical" evidence="6">
    <location>
        <begin position="251"/>
        <end position="274"/>
    </location>
</feature>
<sequence>FKQKSILCLKNVKKEGTLEISPVTGQLEPTYPAWKRNVFRYLVSLPIIFLCLLVVFIVMIFTLQLQEWWDARITERGYFFCLSYLPKILLAVVITLLDEAYYKVACWLNDKENYRLETKYENHLIVKVALFQFVNSFLSLFYIAFYLQDMEKLKEQLAALLIARQVIGNLKESALPYLLEQLRLAKLSFDLFGALSPTEAKKDLTSNSTEENAETSPTNKTNRSISQAELESSLFKYDGTFADHLEMFIQLGYVVLFSSAFPMAAFCALVNNLIEIRSDAFKLCFTFQRPFGQRVSSIGTWQNAMEVMCLIAVLVNCALIGLSGQVHRMFPEMSTTQTILLIVALEHIMLTLRFIITCAIPDLPEWVATEMAKVEFARREACRRLSSTTTTPAPDVTIPPPGLVIGRFVVSPASETTETQDSQTNIPPFNSSPIAEENLPTPIVENAALPMEETTLPASKVRTSPVENKQLSPGALKNLPKKSRDWLGPEGETLGHHLTIGPHGVDWARRLGLDPARKGSEPEMGSASGGDLRRSTDCIAHKDLTASSDSDLLRSAPPWAVPHTRSKFRFSPEKDTSSDSSRTVSSQEGDDNVAGAAAPAPPPATTPTAPPKQDDLAAAAAAAAAKKTRVKQSLMKRARSVAIFSLKLKERRAREASAKEAENKAKEKWIPPPPNVGGELSCIPIEKLISVDDVAIDLQRRMNPSGHL</sequence>
<comment type="caution">
    <text evidence="9">The sequence shown here is derived from an EMBL/GenBank/DDBJ whole genome shotgun (WGS) entry which is preliminary data.</text>
</comment>